<dbReference type="OrthoDB" id="486894at2759"/>
<keyword evidence="4" id="KW-1185">Reference proteome</keyword>
<gene>
    <name evidence="2" type="ORF">C1SCF055_LOCUS31388</name>
</gene>
<dbReference type="EMBL" id="CAMXCT010003668">
    <property type="protein sequence ID" value="CAI4005683.1"/>
    <property type="molecule type" value="Genomic_DNA"/>
</dbReference>
<name>A0A9P1GCV6_9DINO</name>
<feature type="non-terminal residue" evidence="2">
    <location>
        <position position="1358"/>
    </location>
</feature>
<evidence type="ECO:0000313" key="2">
    <source>
        <dbReference type="EMBL" id="CAI4005683.1"/>
    </source>
</evidence>
<feature type="region of interest" description="Disordered" evidence="1">
    <location>
        <begin position="435"/>
        <end position="474"/>
    </location>
</feature>
<dbReference type="EMBL" id="CAMXCT020003668">
    <property type="protein sequence ID" value="CAL1159058.1"/>
    <property type="molecule type" value="Genomic_DNA"/>
</dbReference>
<organism evidence="2">
    <name type="scientific">Cladocopium goreaui</name>
    <dbReference type="NCBI Taxonomy" id="2562237"/>
    <lineage>
        <taxon>Eukaryota</taxon>
        <taxon>Sar</taxon>
        <taxon>Alveolata</taxon>
        <taxon>Dinophyceae</taxon>
        <taxon>Suessiales</taxon>
        <taxon>Symbiodiniaceae</taxon>
        <taxon>Cladocopium</taxon>
    </lineage>
</organism>
<feature type="non-terminal residue" evidence="2">
    <location>
        <position position="1"/>
    </location>
</feature>
<feature type="region of interest" description="Disordered" evidence="1">
    <location>
        <begin position="1255"/>
        <end position="1281"/>
    </location>
</feature>
<protein>
    <submittedName>
        <fullName evidence="3">Acyl-protein thioesterase 1</fullName>
    </submittedName>
</protein>
<reference evidence="3 4" key="2">
    <citation type="submission" date="2024-05" db="EMBL/GenBank/DDBJ databases">
        <authorList>
            <person name="Chen Y."/>
            <person name="Shah S."/>
            <person name="Dougan E. K."/>
            <person name="Thang M."/>
            <person name="Chan C."/>
        </authorList>
    </citation>
    <scope>NUCLEOTIDE SEQUENCE [LARGE SCALE GENOMIC DNA]</scope>
</reference>
<proteinExistence type="predicted"/>
<evidence type="ECO:0000313" key="3">
    <source>
        <dbReference type="EMBL" id="CAL4792995.1"/>
    </source>
</evidence>
<feature type="region of interest" description="Disordered" evidence="1">
    <location>
        <begin position="1011"/>
        <end position="1125"/>
    </location>
</feature>
<evidence type="ECO:0000256" key="1">
    <source>
        <dbReference type="SAM" id="MobiDB-lite"/>
    </source>
</evidence>
<feature type="compositionally biased region" description="Polar residues" evidence="1">
    <location>
        <begin position="1255"/>
        <end position="1267"/>
    </location>
</feature>
<evidence type="ECO:0000313" key="4">
    <source>
        <dbReference type="Proteomes" id="UP001152797"/>
    </source>
</evidence>
<sequence>DGYHGLTSRGVVVPADPMKDDRSLAKLVSDEVKPTKTAAAVEDPTLLALTSPVPPVSPKASADSMSQGDVVYVDYGENPTVIHSRLVLAEVDRSQHEFMILTPDQDVYCEILHQSNPDYVGFYLSGANNALPPGVPPAQIYGFRPMTALELSNFLQMGRGEADRERANRGMAPLAAAGAGAGQVAQIWVLATMVEGHKVGEEVFPPAGFPTMGDYGLMNVNDPRGAPKTAMIKRIKPEDLPTACEELVQVARSTEAVDGDDRSASEDIRTMSVRYSANGDRLRNFKETVAEMQECEMEDFPFQPRTCLEYLRAVGTVAESSVGQHNAWVQQSRIPESSRAVYEDEALSQILDTAISFDCLQVCNLACFELLVRRKQLIAEAHQFNPSNPSYEGAEFWMGSRYKSGGAIVVPALTEDVAKQLQAESQILKERRKLAEAKGTGRGGGPGKPPNAGPKGGPQVASTPITKPGLSRGTRRRLLTKAAFNERVNMALRALNSMYFGEKATMRAKSVDDLSGLPLVQRDCILNVQKHVKLLGPPPMDARCQGAFAALRAASSSYHDIEPGVGDVVEMDIKQLSLPSGKVAGVCLGQNLCGAVKEMVENFDSFMLQDASVWTDLEAWSSIFAFAVTLQLTRLGDLRETPPAGRGAKLWQVARAVAFPEAGCRGMEAAGEGPRRTIHKVKHVDSSGAGKRAIQKKHTILEQKSVSCEVKQQYAGYLQRFVGFCKESGFHWPPASNLIDPLLTDYLDILYLDNRSCHEGEKTLAAVEFEMIQLKGEGLDIKGRNVIPPSKAAGIQYRWVNVVIRDMEGGKPDKVGIYDNSIPLDLKHTKWIGDQLLRKAKMLSSPDSLIFTFSMEEFRVQFVKAASQMGLHQLHPYQLRHGGATEELTAKVREFNQVKSRGRWKTDKSVRRYAKIGRVQQLLAKMSKQGPRFCQWSEKNLEQVFRGTKAARKVTDFCTDSNGVFWTLRAQPYPWQLAQKFAALAATALSGIEMPGVPSKTFETLWPNTGHLAMQKKDGGNLSEVPEVSTTSSSSTQSTCPTAVQVKPMPDAVAHSETPTGSAGVKPMPDAVVHLEPPTGSASAAVKTPQKTSSEKTKTHGKKRKPVEDPETPEEKPKKILPEGCGGFTTKAMSCQICSRPREVDQRGSACPTCLQIMRGKVFNVRSISKVQADKAMHVAIRSKSLEMKPIRSQQQEEHLRNTVSQVEKMRTSNIGAPSISVAQLDMVVSSMPCTLQELVDSGYAIGKTSYRQARSANLEAPQSSRRNPGGRPRKISDASLHDTVRSTLAPYLQESEKVVVVGRGSRRQFVLAQHLSKKRLQIYKAETALNQILGKVDRFPQHDPFETCFNAYRSCRK</sequence>
<dbReference type="EMBL" id="CAMXCT030003668">
    <property type="protein sequence ID" value="CAL4792995.1"/>
    <property type="molecule type" value="Genomic_DNA"/>
</dbReference>
<accession>A0A9P1GCV6</accession>
<feature type="compositionally biased region" description="Low complexity" evidence="1">
    <location>
        <begin position="1029"/>
        <end position="1039"/>
    </location>
</feature>
<comment type="caution">
    <text evidence="2">The sequence shown here is derived from an EMBL/GenBank/DDBJ whole genome shotgun (WGS) entry which is preliminary data.</text>
</comment>
<reference evidence="2" key="1">
    <citation type="submission" date="2022-10" db="EMBL/GenBank/DDBJ databases">
        <authorList>
            <person name="Chen Y."/>
            <person name="Dougan E. K."/>
            <person name="Chan C."/>
            <person name="Rhodes N."/>
            <person name="Thang M."/>
        </authorList>
    </citation>
    <scope>NUCLEOTIDE SEQUENCE</scope>
</reference>
<dbReference type="Proteomes" id="UP001152797">
    <property type="component" value="Unassembled WGS sequence"/>
</dbReference>